<protein>
    <submittedName>
        <fullName evidence="2">Uncharacterized protein</fullName>
    </submittedName>
</protein>
<keyword evidence="3" id="KW-1185">Reference proteome</keyword>
<organism evidence="2 3">
    <name type="scientific">Aulographum hederae CBS 113979</name>
    <dbReference type="NCBI Taxonomy" id="1176131"/>
    <lineage>
        <taxon>Eukaryota</taxon>
        <taxon>Fungi</taxon>
        <taxon>Dikarya</taxon>
        <taxon>Ascomycota</taxon>
        <taxon>Pezizomycotina</taxon>
        <taxon>Dothideomycetes</taxon>
        <taxon>Pleosporomycetidae</taxon>
        <taxon>Aulographales</taxon>
        <taxon>Aulographaceae</taxon>
    </lineage>
</organism>
<proteinExistence type="predicted"/>
<keyword evidence="1" id="KW-1133">Transmembrane helix</keyword>
<sequence length="257" mass="27993">MEFISRAAVSSGLTKARFSPRHTFPAISCPSVGPDRSRDLAPRIRLGLGGRDGTERYGQSAGWKRSSRLAEANIGVPTDIYYFFPLSFPFGPLVTSGQDCLPLSLASTPRLFQLPSCQRTQQPHVGESASVNHRWGWLFGWPCCNDGEDGEALHPKRSRHAGNDQIVVCCELLGPVLALLWCVLVVLWSRLLRLLPCPPVLNTAEAFAGLLLRSFHPTSSRDLVVGSQQQALGIAVGNGAAPLWARRKWQGGSVRVA</sequence>
<evidence type="ECO:0000313" key="3">
    <source>
        <dbReference type="Proteomes" id="UP000800041"/>
    </source>
</evidence>
<dbReference type="Proteomes" id="UP000800041">
    <property type="component" value="Unassembled WGS sequence"/>
</dbReference>
<reference evidence="2" key="1">
    <citation type="journal article" date="2020" name="Stud. Mycol.">
        <title>101 Dothideomycetes genomes: a test case for predicting lifestyles and emergence of pathogens.</title>
        <authorList>
            <person name="Haridas S."/>
            <person name="Albert R."/>
            <person name="Binder M."/>
            <person name="Bloem J."/>
            <person name="Labutti K."/>
            <person name="Salamov A."/>
            <person name="Andreopoulos B."/>
            <person name="Baker S."/>
            <person name="Barry K."/>
            <person name="Bills G."/>
            <person name="Bluhm B."/>
            <person name="Cannon C."/>
            <person name="Castanera R."/>
            <person name="Culley D."/>
            <person name="Daum C."/>
            <person name="Ezra D."/>
            <person name="Gonzalez J."/>
            <person name="Henrissat B."/>
            <person name="Kuo A."/>
            <person name="Liang C."/>
            <person name="Lipzen A."/>
            <person name="Lutzoni F."/>
            <person name="Magnuson J."/>
            <person name="Mondo S."/>
            <person name="Nolan M."/>
            <person name="Ohm R."/>
            <person name="Pangilinan J."/>
            <person name="Park H.-J."/>
            <person name="Ramirez L."/>
            <person name="Alfaro M."/>
            <person name="Sun H."/>
            <person name="Tritt A."/>
            <person name="Yoshinaga Y."/>
            <person name="Zwiers L.-H."/>
            <person name="Turgeon B."/>
            <person name="Goodwin S."/>
            <person name="Spatafora J."/>
            <person name="Crous P."/>
            <person name="Grigoriev I."/>
        </authorList>
    </citation>
    <scope>NUCLEOTIDE SEQUENCE</scope>
    <source>
        <strain evidence="2">CBS 113979</strain>
    </source>
</reference>
<keyword evidence="1" id="KW-0812">Transmembrane</keyword>
<accession>A0A6G1H5N8</accession>
<dbReference type="AlphaFoldDB" id="A0A6G1H5N8"/>
<keyword evidence="1" id="KW-0472">Membrane</keyword>
<feature type="transmembrane region" description="Helical" evidence="1">
    <location>
        <begin position="166"/>
        <end position="188"/>
    </location>
</feature>
<evidence type="ECO:0000256" key="1">
    <source>
        <dbReference type="SAM" id="Phobius"/>
    </source>
</evidence>
<evidence type="ECO:0000313" key="2">
    <source>
        <dbReference type="EMBL" id="KAF1988367.1"/>
    </source>
</evidence>
<dbReference type="EMBL" id="ML977149">
    <property type="protein sequence ID" value="KAF1988367.1"/>
    <property type="molecule type" value="Genomic_DNA"/>
</dbReference>
<name>A0A6G1H5N8_9PEZI</name>
<gene>
    <name evidence="2" type="ORF">K402DRAFT_34033</name>
</gene>